<evidence type="ECO:0000313" key="2">
    <source>
        <dbReference type="Proteomes" id="UP001148629"/>
    </source>
</evidence>
<protein>
    <submittedName>
        <fullName evidence="1">Uncharacterized protein</fullName>
    </submittedName>
</protein>
<gene>
    <name evidence="1" type="ORF">NM208_g11627</name>
</gene>
<dbReference type="Proteomes" id="UP001148629">
    <property type="component" value="Unassembled WGS sequence"/>
</dbReference>
<dbReference type="EMBL" id="JANRMS010001904">
    <property type="protein sequence ID" value="KAJ3525468.1"/>
    <property type="molecule type" value="Genomic_DNA"/>
</dbReference>
<keyword evidence="2" id="KW-1185">Reference proteome</keyword>
<comment type="caution">
    <text evidence="1">The sequence shown here is derived from an EMBL/GenBank/DDBJ whole genome shotgun (WGS) entry which is preliminary data.</text>
</comment>
<reference evidence="1" key="1">
    <citation type="submission" date="2022-08" db="EMBL/GenBank/DDBJ databases">
        <title>Genome Sequence of Fusarium decemcellulare.</title>
        <authorList>
            <person name="Buettner E."/>
        </authorList>
    </citation>
    <scope>NUCLEOTIDE SEQUENCE</scope>
    <source>
        <strain evidence="1">Babe19</strain>
    </source>
</reference>
<evidence type="ECO:0000313" key="1">
    <source>
        <dbReference type="EMBL" id="KAJ3525468.1"/>
    </source>
</evidence>
<organism evidence="1 2">
    <name type="scientific">Fusarium decemcellulare</name>
    <dbReference type="NCBI Taxonomy" id="57161"/>
    <lineage>
        <taxon>Eukaryota</taxon>
        <taxon>Fungi</taxon>
        <taxon>Dikarya</taxon>
        <taxon>Ascomycota</taxon>
        <taxon>Pezizomycotina</taxon>
        <taxon>Sordariomycetes</taxon>
        <taxon>Hypocreomycetidae</taxon>
        <taxon>Hypocreales</taxon>
        <taxon>Nectriaceae</taxon>
        <taxon>Fusarium</taxon>
        <taxon>Fusarium decemcellulare species complex</taxon>
    </lineage>
</organism>
<name>A0ACC1RU42_9HYPO</name>
<accession>A0ACC1RU42</accession>
<sequence>MKAALAIRDGVSQLHEGQQELYQAGEKLSSKVSSELRGGMDHISKQLSDSHHLQMETSLALRNDMSHLLCEKRRAILDWITSIDYACQQSDLLRSRQPGAGIPGAGKTTLTSIVVDNLEARFSGNREVGIAYVYCDFRRQNVWGDEDLLASLLKQLAQGRPTLGEISTTLGSVARLYSQVFIIVDALDEFQTSDNYRSILGEIFSLRAACKANVFATSRFIPEITENFSARASLVVEIRADPNDVRRYVEGHISRLPFFVRSNPALQEEIKTEILADFARFLLACLHLDSLIGKRSQRAIQDSLAQLPTGTEAYGRAYEEAMERIERQVVDREDLAKQVLSWLTHAKRPLSVTELRHALAVKAGDRDLDQASLPYIEDMVSACVGLVEVDRKSEIVRLAHQTTQEYFVQTRKRWFPNAETDITAICVTYLSFDTFSRGCCPTDETFEQRLQQYPLYDYVARNWGHHALAASENSHQSILKFLQNDAKLSSSVQAANRHTSD</sequence>
<proteinExistence type="predicted"/>